<keyword evidence="5" id="KW-0560">Oxidoreductase</keyword>
<keyword evidence="8" id="KW-1185">Reference proteome</keyword>
<keyword evidence="3" id="KW-0285">Flavoprotein</keyword>
<proteinExistence type="inferred from homology"/>
<keyword evidence="4" id="KW-0274">FAD</keyword>
<comment type="similarity">
    <text evidence="2">Belongs to the FAD-binding oxidoreductase/transferase type 4 family.</text>
</comment>
<evidence type="ECO:0000256" key="4">
    <source>
        <dbReference type="ARBA" id="ARBA00022827"/>
    </source>
</evidence>
<gene>
    <name evidence="7" type="ORF">MAIT1_00475</name>
</gene>
<dbReference type="SUPFAM" id="SSF55103">
    <property type="entry name" value="FAD-linked oxidases, C-terminal domain"/>
    <property type="match status" value="1"/>
</dbReference>
<feature type="domain" description="FAD-binding PCMH-type" evidence="6">
    <location>
        <begin position="18"/>
        <end position="197"/>
    </location>
</feature>
<dbReference type="EMBL" id="LVJN01000021">
    <property type="protein sequence ID" value="OSM00058.1"/>
    <property type="molecule type" value="Genomic_DNA"/>
</dbReference>
<dbReference type="AlphaFoldDB" id="A0A1Y2JYU4"/>
<dbReference type="Pfam" id="PF01565">
    <property type="entry name" value="FAD_binding_4"/>
    <property type="match status" value="1"/>
</dbReference>
<protein>
    <submittedName>
        <fullName evidence="7">Putative FAD linked oxidase domain-containing protein</fullName>
    </submittedName>
</protein>
<dbReference type="PROSITE" id="PS51387">
    <property type="entry name" value="FAD_PCMH"/>
    <property type="match status" value="1"/>
</dbReference>
<dbReference type="FunFam" id="3.30.70.2740:FF:000001">
    <property type="entry name" value="D-lactate dehydrogenase mitochondrial"/>
    <property type="match status" value="1"/>
</dbReference>
<evidence type="ECO:0000256" key="3">
    <source>
        <dbReference type="ARBA" id="ARBA00022630"/>
    </source>
</evidence>
<comment type="caution">
    <text evidence="7">The sequence shown here is derived from an EMBL/GenBank/DDBJ whole genome shotgun (WGS) entry which is preliminary data.</text>
</comment>
<dbReference type="InterPro" id="IPR016166">
    <property type="entry name" value="FAD-bd_PCMH"/>
</dbReference>
<dbReference type="Gene3D" id="3.30.465.10">
    <property type="match status" value="1"/>
</dbReference>
<dbReference type="InterPro" id="IPR016171">
    <property type="entry name" value="Vanillyl_alc_oxidase_C-sub2"/>
</dbReference>
<dbReference type="PANTHER" id="PTHR42934">
    <property type="entry name" value="GLYCOLATE OXIDASE SUBUNIT GLCD"/>
    <property type="match status" value="1"/>
</dbReference>
<evidence type="ECO:0000313" key="7">
    <source>
        <dbReference type="EMBL" id="OSM00058.1"/>
    </source>
</evidence>
<dbReference type="InterPro" id="IPR016169">
    <property type="entry name" value="FAD-bd_PCMH_sub2"/>
</dbReference>
<dbReference type="InterPro" id="IPR004113">
    <property type="entry name" value="FAD-bd_oxidored_4_C"/>
</dbReference>
<dbReference type="InterPro" id="IPR036318">
    <property type="entry name" value="FAD-bd_PCMH-like_sf"/>
</dbReference>
<dbReference type="Proteomes" id="UP000194003">
    <property type="component" value="Unassembled WGS sequence"/>
</dbReference>
<accession>A0A1Y2JYU4</accession>
<dbReference type="SUPFAM" id="SSF56176">
    <property type="entry name" value="FAD-binding/transporter-associated domain-like"/>
    <property type="match status" value="1"/>
</dbReference>
<dbReference type="STRING" id="1434232.MAIT1_00475"/>
<dbReference type="FunFam" id="1.10.45.10:FF:000001">
    <property type="entry name" value="D-lactate dehydrogenase mitochondrial"/>
    <property type="match status" value="1"/>
</dbReference>
<evidence type="ECO:0000313" key="8">
    <source>
        <dbReference type="Proteomes" id="UP000194003"/>
    </source>
</evidence>
<name>A0A1Y2JYU4_9PROT</name>
<comment type="cofactor">
    <cofactor evidence="1">
        <name>FAD</name>
        <dbReference type="ChEBI" id="CHEBI:57692"/>
    </cofactor>
</comment>
<dbReference type="InterPro" id="IPR051914">
    <property type="entry name" value="FAD-linked_OxidoTrans_Type4"/>
</dbReference>
<evidence type="ECO:0000256" key="5">
    <source>
        <dbReference type="ARBA" id="ARBA00023002"/>
    </source>
</evidence>
<dbReference type="Pfam" id="PF02913">
    <property type="entry name" value="FAD-oxidase_C"/>
    <property type="match status" value="1"/>
</dbReference>
<dbReference type="InterPro" id="IPR006094">
    <property type="entry name" value="Oxid_FAD_bind_N"/>
</dbReference>
<dbReference type="PANTHER" id="PTHR42934:SF2">
    <property type="entry name" value="GLYCOLATE OXIDASE SUBUNIT GLCD"/>
    <property type="match status" value="1"/>
</dbReference>
<reference evidence="7 8" key="1">
    <citation type="journal article" date="2016" name="BMC Genomics">
        <title>Combined genomic and structural analyses of a cultured magnetotactic bacterium reveals its niche adaptation to a dynamic environment.</title>
        <authorList>
            <person name="Araujo A.C."/>
            <person name="Morillo V."/>
            <person name="Cypriano J."/>
            <person name="Teixeira L.C."/>
            <person name="Leao P."/>
            <person name="Lyra S."/>
            <person name="Almeida L.G."/>
            <person name="Bazylinski D.A."/>
            <person name="Vasconcellos A.T."/>
            <person name="Abreu F."/>
            <person name="Lins U."/>
        </authorList>
    </citation>
    <scope>NUCLEOTIDE SEQUENCE [LARGE SCALE GENOMIC DNA]</scope>
    <source>
        <strain evidence="7 8">IT-1</strain>
    </source>
</reference>
<dbReference type="GO" id="GO:0016491">
    <property type="term" value="F:oxidoreductase activity"/>
    <property type="evidence" value="ECO:0007669"/>
    <property type="project" value="UniProtKB-KW"/>
</dbReference>
<organism evidence="7 8">
    <name type="scientific">Magnetofaba australis IT-1</name>
    <dbReference type="NCBI Taxonomy" id="1434232"/>
    <lineage>
        <taxon>Bacteria</taxon>
        <taxon>Pseudomonadati</taxon>
        <taxon>Pseudomonadota</taxon>
        <taxon>Magnetococcia</taxon>
        <taxon>Magnetococcales</taxon>
        <taxon>Magnetococcaceae</taxon>
        <taxon>Magnetofaba</taxon>
    </lineage>
</organism>
<dbReference type="GO" id="GO:0071949">
    <property type="term" value="F:FAD binding"/>
    <property type="evidence" value="ECO:0007669"/>
    <property type="project" value="InterPro"/>
</dbReference>
<dbReference type="Gene3D" id="1.10.45.10">
    <property type="entry name" value="Vanillyl-alcohol Oxidase, Chain A, domain 4"/>
    <property type="match status" value="1"/>
</dbReference>
<dbReference type="Gene3D" id="3.30.70.2740">
    <property type="match status" value="1"/>
</dbReference>
<evidence type="ECO:0000256" key="1">
    <source>
        <dbReference type="ARBA" id="ARBA00001974"/>
    </source>
</evidence>
<dbReference type="InterPro" id="IPR016164">
    <property type="entry name" value="FAD-linked_Oxase-like_C"/>
</dbReference>
<evidence type="ECO:0000259" key="6">
    <source>
        <dbReference type="PROSITE" id="PS51387"/>
    </source>
</evidence>
<evidence type="ECO:0000256" key="2">
    <source>
        <dbReference type="ARBA" id="ARBA00008000"/>
    </source>
</evidence>
<sequence>MLTDAAALEAYAWDNTGVRMRPQAAALAVDAAGVAAALACCAQHNVPVTPRGAGTGNVGGALALHGGVILSTQRMTRIVDVDPADRVAVVEPGVINATLQQAAGEHGLFWPPAPSSARACSIGGNLAMGAAGPNSLRYGGARNWTLSLEAALADGSLIHTGSRAAKDVAGFDLTSLLVGSEGTLGIITRATLKLAPKPTHERLMRAAFASVDAAAQAVSAIMASGEAPGALEIMDAACLDLLREAGMAIPEGARALLLAQAAGDAQSCALQADALRDQLLAHNPLELFVAADEQEAKRAWEARYKLSPALKKLSPKRVNEDIVVPVSQLPALFDGVAQIAARWELPCANFGHAGDGNIHVNFLVDPADPAQTEKIAPALDQLFALVTRLEGSLTGEHGVGAMKRDYLTWQTGVPAWDWQRRIKQLFDPNGILNPGKIFSEDPRPRPHSVV</sequence>